<protein>
    <recommendedName>
        <fullName evidence="1">Helix-turn-helix domain-containing protein</fullName>
    </recommendedName>
</protein>
<evidence type="ECO:0000259" key="1">
    <source>
        <dbReference type="Pfam" id="PF12728"/>
    </source>
</evidence>
<comment type="caution">
    <text evidence="2">The sequence shown here is derived from an EMBL/GenBank/DDBJ whole genome shotgun (WGS) entry which is preliminary data.</text>
</comment>
<organism evidence="2 3">
    <name type="scientific">Amycolatopsis thailandensis</name>
    <dbReference type="NCBI Taxonomy" id="589330"/>
    <lineage>
        <taxon>Bacteria</taxon>
        <taxon>Bacillati</taxon>
        <taxon>Actinomycetota</taxon>
        <taxon>Actinomycetes</taxon>
        <taxon>Pseudonocardiales</taxon>
        <taxon>Pseudonocardiaceae</taxon>
        <taxon>Amycolatopsis</taxon>
    </lineage>
</organism>
<dbReference type="Pfam" id="PF12728">
    <property type="entry name" value="HTH_17"/>
    <property type="match status" value="1"/>
</dbReference>
<feature type="domain" description="Helix-turn-helix" evidence="1">
    <location>
        <begin position="13"/>
        <end position="57"/>
    </location>
</feature>
<evidence type="ECO:0000313" key="3">
    <source>
        <dbReference type="Proteomes" id="UP000215223"/>
    </source>
</evidence>
<name>A0A229SBU2_9PSEU</name>
<dbReference type="OrthoDB" id="5524782at2"/>
<dbReference type="AlphaFoldDB" id="A0A229SBU2"/>
<proteinExistence type="predicted"/>
<sequence>MPETDKPDSLWSPEHLSDYLRIPVKTLARWRRRGTGPPFTRMGRHVRYQRGEVDTWLDLKKNSTATETKGT</sequence>
<reference evidence="2 3" key="1">
    <citation type="submission" date="2017-07" db="EMBL/GenBank/DDBJ databases">
        <title>Amycolatopsis thailandensis Genome sequencing and assembly.</title>
        <authorList>
            <person name="Kaur N."/>
            <person name="Mayilraj S."/>
        </authorList>
    </citation>
    <scope>NUCLEOTIDE SEQUENCE [LARGE SCALE GENOMIC DNA]</scope>
    <source>
        <strain evidence="2 3">JCM 16380</strain>
    </source>
</reference>
<dbReference type="Proteomes" id="UP000215223">
    <property type="component" value="Unassembled WGS sequence"/>
</dbReference>
<dbReference type="InterPro" id="IPR009061">
    <property type="entry name" value="DNA-bd_dom_put_sf"/>
</dbReference>
<dbReference type="EMBL" id="NMQT01000043">
    <property type="protein sequence ID" value="OXM56403.1"/>
    <property type="molecule type" value="Genomic_DNA"/>
</dbReference>
<dbReference type="InterPro" id="IPR041657">
    <property type="entry name" value="HTH_17"/>
</dbReference>
<dbReference type="RefSeq" id="WP_093934163.1">
    <property type="nucleotide sequence ID" value="NZ_NMQT01000043.1"/>
</dbReference>
<dbReference type="SUPFAM" id="SSF46955">
    <property type="entry name" value="Putative DNA-binding domain"/>
    <property type="match status" value="1"/>
</dbReference>
<dbReference type="Gene3D" id="1.10.10.10">
    <property type="entry name" value="Winged helix-like DNA-binding domain superfamily/Winged helix DNA-binding domain"/>
    <property type="match status" value="1"/>
</dbReference>
<accession>A0A229SBU2</accession>
<dbReference type="InterPro" id="IPR036388">
    <property type="entry name" value="WH-like_DNA-bd_sf"/>
</dbReference>
<gene>
    <name evidence="2" type="ORF">CFP71_13320</name>
</gene>
<evidence type="ECO:0000313" key="2">
    <source>
        <dbReference type="EMBL" id="OXM56403.1"/>
    </source>
</evidence>
<keyword evidence="3" id="KW-1185">Reference proteome</keyword>